<evidence type="ECO:0000313" key="2">
    <source>
        <dbReference type="Proteomes" id="UP000280834"/>
    </source>
</evidence>
<keyword evidence="2" id="KW-1185">Reference proteome</keyword>
<accession>A0A3P7YIM6</accession>
<sequence length="38" mass="4499">MLQTLIMQYHPDSCNLVMWYVSFFIEFGSNQGIKSEIK</sequence>
<dbReference type="EMBL" id="UZAG01017866">
    <property type="protein sequence ID" value="VDO37025.1"/>
    <property type="molecule type" value="Genomic_DNA"/>
</dbReference>
<evidence type="ECO:0000313" key="1">
    <source>
        <dbReference type="EMBL" id="VDO37025.1"/>
    </source>
</evidence>
<organism evidence="1 2">
    <name type="scientific">Brugia timori</name>
    <dbReference type="NCBI Taxonomy" id="42155"/>
    <lineage>
        <taxon>Eukaryota</taxon>
        <taxon>Metazoa</taxon>
        <taxon>Ecdysozoa</taxon>
        <taxon>Nematoda</taxon>
        <taxon>Chromadorea</taxon>
        <taxon>Rhabditida</taxon>
        <taxon>Spirurina</taxon>
        <taxon>Spiruromorpha</taxon>
        <taxon>Filarioidea</taxon>
        <taxon>Onchocercidae</taxon>
        <taxon>Brugia</taxon>
    </lineage>
</organism>
<name>A0A3P7YIM6_9BILA</name>
<reference evidence="1 2" key="1">
    <citation type="submission" date="2018-11" db="EMBL/GenBank/DDBJ databases">
        <authorList>
            <consortium name="Pathogen Informatics"/>
        </authorList>
    </citation>
    <scope>NUCLEOTIDE SEQUENCE [LARGE SCALE GENOMIC DNA]</scope>
</reference>
<proteinExistence type="predicted"/>
<dbReference type="AlphaFoldDB" id="A0A3P7YIM6"/>
<protein>
    <submittedName>
        <fullName evidence="1">Uncharacterized protein</fullName>
    </submittedName>
</protein>
<gene>
    <name evidence="1" type="ORF">BTMF_LOCUS10853</name>
</gene>
<dbReference type="Proteomes" id="UP000280834">
    <property type="component" value="Unassembled WGS sequence"/>
</dbReference>